<feature type="transmembrane region" description="Helical" evidence="5">
    <location>
        <begin position="251"/>
        <end position="275"/>
    </location>
</feature>
<gene>
    <name evidence="6" type="ORF">QU605_05065</name>
</gene>
<evidence type="ECO:0000256" key="1">
    <source>
        <dbReference type="ARBA" id="ARBA00004141"/>
    </source>
</evidence>
<feature type="transmembrane region" description="Helical" evidence="5">
    <location>
        <begin position="281"/>
        <end position="299"/>
    </location>
</feature>
<evidence type="ECO:0000313" key="6">
    <source>
        <dbReference type="EMBL" id="MDM9630828.1"/>
    </source>
</evidence>
<evidence type="ECO:0000256" key="5">
    <source>
        <dbReference type="SAM" id="Phobius"/>
    </source>
</evidence>
<feature type="transmembrane region" description="Helical" evidence="5">
    <location>
        <begin position="109"/>
        <end position="131"/>
    </location>
</feature>
<dbReference type="Gene3D" id="1.20.1530.20">
    <property type="match status" value="1"/>
</dbReference>
<sequence length="305" mass="33709">MDAQIDQLRINFDSGALWTMNIALALVMFGIALEIKPADFRQVLRNPRAVLTGVCCQFLLLPALTFLLIWWWQPQPSFALGMILVASCPGGNVSNFMSHLCRGNTALSVSLTAIATLLAVIMTPLNLQGWGSLYQPSAALLTDVHINLWEMVQLVALLLGLPLITGMLVGYWKPELAKRMAKIFKVVSLLFFVLLIFIALYNNRDIFMDYVGLVFALVFFHNLSAFLLGYTSGRVMRLPFRDVKSITIETGIQNSGLGLLLIFTFFEGLGGMALIAAFWGIWHLVSGLALSAIWGGIPIRKESVL</sequence>
<dbReference type="RefSeq" id="WP_289724193.1">
    <property type="nucleotide sequence ID" value="NZ_JAUDUY010000002.1"/>
</dbReference>
<organism evidence="6 7">
    <name type="scientific">Robiginitalea aurantiaca</name>
    <dbReference type="NCBI Taxonomy" id="3056915"/>
    <lineage>
        <taxon>Bacteria</taxon>
        <taxon>Pseudomonadati</taxon>
        <taxon>Bacteroidota</taxon>
        <taxon>Flavobacteriia</taxon>
        <taxon>Flavobacteriales</taxon>
        <taxon>Flavobacteriaceae</taxon>
        <taxon>Robiginitalea</taxon>
    </lineage>
</organism>
<dbReference type="PANTHER" id="PTHR10361:SF28">
    <property type="entry name" value="P3 PROTEIN-RELATED"/>
    <property type="match status" value="1"/>
</dbReference>
<protein>
    <submittedName>
        <fullName evidence="6">Bile acid:sodium symporter family protein</fullName>
    </submittedName>
</protein>
<proteinExistence type="predicted"/>
<feature type="transmembrane region" description="Helical" evidence="5">
    <location>
        <begin position="183"/>
        <end position="201"/>
    </location>
</feature>
<dbReference type="EMBL" id="JAUDUY010000002">
    <property type="protein sequence ID" value="MDM9630828.1"/>
    <property type="molecule type" value="Genomic_DNA"/>
</dbReference>
<dbReference type="Proteomes" id="UP001174839">
    <property type="component" value="Unassembled WGS sequence"/>
</dbReference>
<evidence type="ECO:0000256" key="3">
    <source>
        <dbReference type="ARBA" id="ARBA00022989"/>
    </source>
</evidence>
<keyword evidence="3 5" id="KW-1133">Transmembrane helix</keyword>
<dbReference type="InterPro" id="IPR038770">
    <property type="entry name" value="Na+/solute_symporter_sf"/>
</dbReference>
<feature type="transmembrane region" description="Helical" evidence="5">
    <location>
        <begin position="16"/>
        <end position="37"/>
    </location>
</feature>
<comment type="subcellular location">
    <subcellularLocation>
        <location evidence="1">Membrane</location>
        <topology evidence="1">Multi-pass membrane protein</topology>
    </subcellularLocation>
</comment>
<dbReference type="PANTHER" id="PTHR10361">
    <property type="entry name" value="SODIUM-BILE ACID COTRANSPORTER"/>
    <property type="match status" value="1"/>
</dbReference>
<keyword evidence="4 5" id="KW-0472">Membrane</keyword>
<feature type="transmembrane region" description="Helical" evidence="5">
    <location>
        <begin position="151"/>
        <end position="171"/>
    </location>
</feature>
<dbReference type="InterPro" id="IPR004710">
    <property type="entry name" value="Bilac:Na_transpt"/>
</dbReference>
<feature type="transmembrane region" description="Helical" evidence="5">
    <location>
        <begin position="49"/>
        <end position="72"/>
    </location>
</feature>
<dbReference type="Pfam" id="PF01758">
    <property type="entry name" value="SBF"/>
    <property type="match status" value="1"/>
</dbReference>
<keyword evidence="2 5" id="KW-0812">Transmembrane</keyword>
<evidence type="ECO:0000256" key="4">
    <source>
        <dbReference type="ARBA" id="ARBA00023136"/>
    </source>
</evidence>
<name>A0ABT7WD28_9FLAO</name>
<evidence type="ECO:0000256" key="2">
    <source>
        <dbReference type="ARBA" id="ARBA00022692"/>
    </source>
</evidence>
<accession>A0ABT7WD28</accession>
<comment type="caution">
    <text evidence="6">The sequence shown here is derived from an EMBL/GenBank/DDBJ whole genome shotgun (WGS) entry which is preliminary data.</text>
</comment>
<feature type="transmembrane region" description="Helical" evidence="5">
    <location>
        <begin position="78"/>
        <end position="97"/>
    </location>
</feature>
<evidence type="ECO:0000313" key="7">
    <source>
        <dbReference type="Proteomes" id="UP001174839"/>
    </source>
</evidence>
<feature type="transmembrane region" description="Helical" evidence="5">
    <location>
        <begin position="207"/>
        <end position="230"/>
    </location>
</feature>
<dbReference type="InterPro" id="IPR002657">
    <property type="entry name" value="BilAc:Na_symport/Acr3"/>
</dbReference>
<keyword evidence="7" id="KW-1185">Reference proteome</keyword>
<reference evidence="6" key="1">
    <citation type="submission" date="2023-06" db="EMBL/GenBank/DDBJ databases">
        <title>Robiginitalea aurantiacus sp. nov. and Algoriphagus sediminis sp. nov., isolated from coastal sediment.</title>
        <authorList>
            <person name="Zhou Z.Y."/>
            <person name="An J."/>
            <person name="Jia Y.W."/>
            <person name="Du Z.J."/>
        </authorList>
    </citation>
    <scope>NUCLEOTIDE SEQUENCE</scope>
    <source>
        <strain evidence="6">M39</strain>
    </source>
</reference>